<dbReference type="SMART" id="SM00387">
    <property type="entry name" value="HATPase_c"/>
    <property type="match status" value="1"/>
</dbReference>
<dbReference type="Gene3D" id="2.130.10.10">
    <property type="entry name" value="YVTN repeat-like/Quinoprotein amine dehydrogenase"/>
    <property type="match status" value="4"/>
</dbReference>
<proteinExistence type="predicted"/>
<keyword evidence="4" id="KW-0175">Coiled coil</keyword>
<protein>
    <recommendedName>
        <fullName evidence="2">histidine kinase</fullName>
        <ecNumber evidence="2">2.7.13.3</ecNumber>
    </recommendedName>
</protein>
<keyword evidence="5" id="KW-0812">Transmembrane</keyword>
<dbReference type="Gene3D" id="1.10.287.130">
    <property type="match status" value="1"/>
</dbReference>
<evidence type="ECO:0000256" key="6">
    <source>
        <dbReference type="SAM" id="SignalP"/>
    </source>
</evidence>
<dbReference type="EC" id="2.7.13.3" evidence="2"/>
<accession>A0A6I2KX43</accession>
<dbReference type="InterPro" id="IPR015943">
    <property type="entry name" value="WD40/YVTN_repeat-like_dom_sf"/>
</dbReference>
<dbReference type="PROSITE" id="PS50109">
    <property type="entry name" value="HIS_KIN"/>
    <property type="match status" value="1"/>
</dbReference>
<comment type="catalytic activity">
    <reaction evidence="1">
        <text>ATP + protein L-histidine = ADP + protein N-phospho-L-histidine.</text>
        <dbReference type="EC" id="2.7.13.3"/>
    </reaction>
</comment>
<dbReference type="CDD" id="cd00063">
    <property type="entry name" value="FN3"/>
    <property type="match status" value="1"/>
</dbReference>
<dbReference type="AlphaFoldDB" id="A0A6I2KX43"/>
<dbReference type="InterPro" id="IPR036890">
    <property type="entry name" value="HATPase_C_sf"/>
</dbReference>
<evidence type="ECO:0000256" key="2">
    <source>
        <dbReference type="ARBA" id="ARBA00012438"/>
    </source>
</evidence>
<dbReference type="Proteomes" id="UP000433309">
    <property type="component" value="Unassembled WGS sequence"/>
</dbReference>
<feature type="signal peptide" evidence="6">
    <location>
        <begin position="1"/>
        <end position="24"/>
    </location>
</feature>
<sequence length="1054" mass="115586">MACRGLLAWLVAALLCLLPAAALAALPPTLNFEQLSVKDGLAQETVTAIVQDQTGYMWFGSQHGLSRYDGYHVTVYRTIPNDPRSLADNWVQVLHVDKKNRLWVGTRGGLQRFDPASGDFTRYGGAAGKQQVQAIISDGYGQLWLGTADGVHHFNPESGQYSVLRHDPADSASLANNQVNALALDAEGALWVGLKQGLDRLPAGGRAFEHFRVDTPARPSAAMNEVQQLRIDQHQTLWLVTMDGLVSWQLGVPGRPRHGFGPADGLAPGLVTALLQDRDNTLWLGTNTNGLHRWDEQRRRFIAIPADPHQAAGNEVSSLFQDHCGTLWVGTWTAGARRADLASGGFSRYFHIPGDPETLHDNRIYGISGDGRGGLLLAGLGGIDRLDPVTGKITRLRGDARLDRHMLNKELVLAVYRDAKGVTWLGSSAELGRFDPETGRYAAHSFASPDPNSGSITHIAGDRAGNLWIGSRGGLHRIDATGAPDRSYRHDARDAASLSDDWVRMTAQDAQGRIWVATDNGLNLLKADGAGFRHFHHDAADLSSLSSDRVQALFLDRDGTLWVGTNGGLNRVMEDAGGVIRFRRYAARDGLADDSIGAILQDDDGRLWLSTATGISRMDIATGRFKNYSARDGMIEGYYFSGSAWREPDGTMYFGGVNGLTAFHPSAIRDNPYAPAAVVTSMRAGGQPLRTDAALRLPPDAAALTFEFAALHYADPARNQFRYRLLGYDADWIPSDASKRVATYTNLDPGHYQFQVLAANKDGVWGQPSPPLGFEIAPPFWQRWWFRLACLLTLALLIWSADRIRARMHRRRRRQLEVEVRARTAEVQQQKDALEQAQAQLQRYVEDRERLFISISHDLRTPITRLKLRSELLDDDAVREEFHDDLDDLDMMVKGALQTVKDSDIHENVTAVRLDALIGRMLRGAQLAGHEIAFTPAGLAVQARPLALKRAIGNLLDNALFYGGRASIATERCDDMVCIRIRDHGPGVPPEDLARLAEPHVRLEHGRAQNAGGLGLGLSITRGIVEAHDGRLLLENHAQGGLLATITLPAATDS</sequence>
<dbReference type="EMBL" id="WKJK01000002">
    <property type="protein sequence ID" value="MRW88984.1"/>
    <property type="molecule type" value="Genomic_DNA"/>
</dbReference>
<dbReference type="CDD" id="cd00082">
    <property type="entry name" value="HisKA"/>
    <property type="match status" value="1"/>
</dbReference>
<organism evidence="8 9">
    <name type="scientific">Duganella guangzhouensis</name>
    <dbReference type="NCBI Taxonomy" id="2666084"/>
    <lineage>
        <taxon>Bacteria</taxon>
        <taxon>Pseudomonadati</taxon>
        <taxon>Pseudomonadota</taxon>
        <taxon>Betaproteobacteria</taxon>
        <taxon>Burkholderiales</taxon>
        <taxon>Oxalobacteraceae</taxon>
        <taxon>Telluria group</taxon>
        <taxon>Duganella</taxon>
    </lineage>
</organism>
<dbReference type="PRINTS" id="PR00344">
    <property type="entry name" value="BCTRLSENSOR"/>
</dbReference>
<dbReference type="SUPFAM" id="SSF49265">
    <property type="entry name" value="Fibronectin type III"/>
    <property type="match status" value="1"/>
</dbReference>
<dbReference type="PANTHER" id="PTHR43547:SF2">
    <property type="entry name" value="HYBRID SIGNAL TRANSDUCTION HISTIDINE KINASE C"/>
    <property type="match status" value="1"/>
</dbReference>
<dbReference type="Gene3D" id="3.30.565.10">
    <property type="entry name" value="Histidine kinase-like ATPase, C-terminal domain"/>
    <property type="match status" value="1"/>
</dbReference>
<reference evidence="8 9" key="1">
    <citation type="submission" date="2019-11" db="EMBL/GenBank/DDBJ databases">
        <title>Novel species isolated from a subtropical stream in China.</title>
        <authorList>
            <person name="Lu H."/>
        </authorList>
    </citation>
    <scope>NUCLEOTIDE SEQUENCE [LARGE SCALE GENOMIC DNA]</scope>
    <source>
        <strain evidence="8 9">FT80W</strain>
    </source>
</reference>
<dbReference type="Pfam" id="PF02518">
    <property type="entry name" value="HATPase_c"/>
    <property type="match status" value="1"/>
</dbReference>
<keyword evidence="5" id="KW-1133">Transmembrane helix</keyword>
<keyword evidence="6" id="KW-0732">Signal</keyword>
<dbReference type="Pfam" id="PF07494">
    <property type="entry name" value="Reg_prop"/>
    <property type="match status" value="8"/>
</dbReference>
<dbReference type="InterPro" id="IPR036097">
    <property type="entry name" value="HisK_dim/P_sf"/>
</dbReference>
<evidence type="ECO:0000313" key="8">
    <source>
        <dbReference type="EMBL" id="MRW88984.1"/>
    </source>
</evidence>
<keyword evidence="5" id="KW-0472">Membrane</keyword>
<dbReference type="InterPro" id="IPR011123">
    <property type="entry name" value="Y_Y_Y"/>
</dbReference>
<dbReference type="SUPFAM" id="SSF63829">
    <property type="entry name" value="Calcium-dependent phosphotriesterase"/>
    <property type="match status" value="3"/>
</dbReference>
<dbReference type="InterPro" id="IPR003661">
    <property type="entry name" value="HisK_dim/P_dom"/>
</dbReference>
<dbReference type="CDD" id="cd00075">
    <property type="entry name" value="HATPase"/>
    <property type="match status" value="1"/>
</dbReference>
<keyword evidence="9" id="KW-1185">Reference proteome</keyword>
<feature type="chain" id="PRO_5026026002" description="histidine kinase" evidence="6">
    <location>
        <begin position="25"/>
        <end position="1054"/>
    </location>
</feature>
<evidence type="ECO:0000313" key="9">
    <source>
        <dbReference type="Proteomes" id="UP000433309"/>
    </source>
</evidence>
<feature type="coiled-coil region" evidence="4">
    <location>
        <begin position="820"/>
        <end position="854"/>
    </location>
</feature>
<keyword evidence="8" id="KW-0808">Transferase</keyword>
<evidence type="ECO:0000256" key="3">
    <source>
        <dbReference type="ARBA" id="ARBA00022553"/>
    </source>
</evidence>
<dbReference type="SUPFAM" id="SSF55874">
    <property type="entry name" value="ATPase domain of HSP90 chaperone/DNA topoisomerase II/histidine kinase"/>
    <property type="match status" value="1"/>
</dbReference>
<evidence type="ECO:0000256" key="4">
    <source>
        <dbReference type="SAM" id="Coils"/>
    </source>
</evidence>
<dbReference type="InterPro" id="IPR004358">
    <property type="entry name" value="Sig_transdc_His_kin-like_C"/>
</dbReference>
<gene>
    <name evidence="8" type="ORF">GJ699_03205</name>
</gene>
<dbReference type="InterPro" id="IPR003961">
    <property type="entry name" value="FN3_dom"/>
</dbReference>
<dbReference type="InterPro" id="IPR013783">
    <property type="entry name" value="Ig-like_fold"/>
</dbReference>
<dbReference type="PANTHER" id="PTHR43547">
    <property type="entry name" value="TWO-COMPONENT HISTIDINE KINASE"/>
    <property type="match status" value="1"/>
</dbReference>
<dbReference type="GO" id="GO:0000155">
    <property type="term" value="F:phosphorelay sensor kinase activity"/>
    <property type="evidence" value="ECO:0007669"/>
    <property type="project" value="InterPro"/>
</dbReference>
<feature type="domain" description="Histidine kinase" evidence="7">
    <location>
        <begin position="854"/>
        <end position="1052"/>
    </location>
</feature>
<evidence type="ECO:0000256" key="1">
    <source>
        <dbReference type="ARBA" id="ARBA00000085"/>
    </source>
</evidence>
<dbReference type="Gene3D" id="2.60.40.10">
    <property type="entry name" value="Immunoglobulins"/>
    <property type="match status" value="1"/>
</dbReference>
<keyword evidence="8" id="KW-0418">Kinase</keyword>
<dbReference type="Pfam" id="PF07495">
    <property type="entry name" value="Y_Y_Y"/>
    <property type="match status" value="1"/>
</dbReference>
<dbReference type="SUPFAM" id="SSF47384">
    <property type="entry name" value="Homodimeric domain of signal transducing histidine kinase"/>
    <property type="match status" value="1"/>
</dbReference>
<name>A0A6I2KX43_9BURK</name>
<dbReference type="InterPro" id="IPR011110">
    <property type="entry name" value="Reg_prop"/>
</dbReference>
<keyword evidence="3" id="KW-0597">Phosphoprotein</keyword>
<evidence type="ECO:0000259" key="7">
    <source>
        <dbReference type="PROSITE" id="PS50109"/>
    </source>
</evidence>
<comment type="caution">
    <text evidence="8">The sequence shown here is derived from an EMBL/GenBank/DDBJ whole genome shotgun (WGS) entry which is preliminary data.</text>
</comment>
<dbReference type="RefSeq" id="WP_154373067.1">
    <property type="nucleotide sequence ID" value="NZ_WKJK01000002.1"/>
</dbReference>
<dbReference type="InterPro" id="IPR036116">
    <property type="entry name" value="FN3_sf"/>
</dbReference>
<evidence type="ECO:0000256" key="5">
    <source>
        <dbReference type="SAM" id="Phobius"/>
    </source>
</evidence>
<dbReference type="InterPro" id="IPR003594">
    <property type="entry name" value="HATPase_dom"/>
</dbReference>
<dbReference type="InterPro" id="IPR005467">
    <property type="entry name" value="His_kinase_dom"/>
</dbReference>
<feature type="transmembrane region" description="Helical" evidence="5">
    <location>
        <begin position="784"/>
        <end position="804"/>
    </location>
</feature>